<dbReference type="EMBL" id="JAVFKD010000001">
    <property type="protein sequence ID" value="KAK5999260.1"/>
    <property type="molecule type" value="Genomic_DNA"/>
</dbReference>
<keyword evidence="1" id="KW-0732">Signal</keyword>
<evidence type="ECO:0000256" key="1">
    <source>
        <dbReference type="SAM" id="SignalP"/>
    </source>
</evidence>
<evidence type="ECO:0008006" key="4">
    <source>
        <dbReference type="Google" id="ProtNLM"/>
    </source>
</evidence>
<proteinExistence type="predicted"/>
<evidence type="ECO:0000313" key="2">
    <source>
        <dbReference type="EMBL" id="KAK5999260.1"/>
    </source>
</evidence>
<comment type="caution">
    <text evidence="2">The sequence shown here is derived from an EMBL/GenBank/DDBJ whole genome shotgun (WGS) entry which is preliminary data.</text>
</comment>
<sequence length="217" mass="23815">MHQPTALLATILAATAAAHPSAQSAHAGTLFQGNSIVIQPHNTSHHPADATIWAANFYCYMTEKGYFSFGWWLPANATSTHEHCTPDSKEFDWYEYSNEGSCNGSTCRVHAINYHNDGSTLPDIDTHYVAGLVDVGDGVMGSLAVSYFDEDGGAFGVGTRRILSKSDSEKEIDECHTAFRTLKKLQTKHKLPLPFKIEDPCGNRLGYESVQKVFSDL</sequence>
<evidence type="ECO:0000313" key="3">
    <source>
        <dbReference type="Proteomes" id="UP001338125"/>
    </source>
</evidence>
<reference evidence="2 3" key="1">
    <citation type="submission" date="2024-01" db="EMBL/GenBank/DDBJ databases">
        <title>Complete genome of Cladobotryum mycophilum ATHUM6906.</title>
        <authorList>
            <person name="Christinaki A.C."/>
            <person name="Myridakis A.I."/>
            <person name="Kouvelis V.N."/>
        </authorList>
    </citation>
    <scope>NUCLEOTIDE SEQUENCE [LARGE SCALE GENOMIC DNA]</scope>
    <source>
        <strain evidence="2 3">ATHUM6906</strain>
    </source>
</reference>
<name>A0ABR0T5F0_9HYPO</name>
<gene>
    <name evidence="2" type="ORF">PT974_01653</name>
</gene>
<protein>
    <recommendedName>
        <fullName evidence="4">Ecp2 effector protein domain-containing protein</fullName>
    </recommendedName>
</protein>
<feature type="chain" id="PRO_5045593783" description="Ecp2 effector protein domain-containing protein" evidence="1">
    <location>
        <begin position="19"/>
        <end position="217"/>
    </location>
</feature>
<feature type="signal peptide" evidence="1">
    <location>
        <begin position="1"/>
        <end position="18"/>
    </location>
</feature>
<accession>A0ABR0T5F0</accession>
<keyword evidence="3" id="KW-1185">Reference proteome</keyword>
<dbReference type="Proteomes" id="UP001338125">
    <property type="component" value="Unassembled WGS sequence"/>
</dbReference>
<organism evidence="2 3">
    <name type="scientific">Cladobotryum mycophilum</name>
    <dbReference type="NCBI Taxonomy" id="491253"/>
    <lineage>
        <taxon>Eukaryota</taxon>
        <taxon>Fungi</taxon>
        <taxon>Dikarya</taxon>
        <taxon>Ascomycota</taxon>
        <taxon>Pezizomycotina</taxon>
        <taxon>Sordariomycetes</taxon>
        <taxon>Hypocreomycetidae</taxon>
        <taxon>Hypocreales</taxon>
        <taxon>Hypocreaceae</taxon>
        <taxon>Cladobotryum</taxon>
    </lineage>
</organism>